<keyword evidence="1" id="KW-1133">Transmembrane helix</keyword>
<comment type="caution">
    <text evidence="3">The sequence shown here is derived from an EMBL/GenBank/DDBJ whole genome shotgun (WGS) entry which is preliminary data.</text>
</comment>
<dbReference type="Pfam" id="PF13360">
    <property type="entry name" value="PQQ_2"/>
    <property type="match status" value="1"/>
</dbReference>
<evidence type="ECO:0000313" key="4">
    <source>
        <dbReference type="Proteomes" id="UP000093757"/>
    </source>
</evidence>
<gene>
    <name evidence="3" type="ORF">A9W98_02650</name>
</gene>
<dbReference type="EMBL" id="MAEM01000479">
    <property type="protein sequence ID" value="OBR99033.1"/>
    <property type="molecule type" value="Genomic_DNA"/>
</dbReference>
<protein>
    <recommendedName>
        <fullName evidence="2">Pyrrolo-quinoline quinone repeat domain-containing protein</fullName>
    </recommendedName>
</protein>
<evidence type="ECO:0000256" key="1">
    <source>
        <dbReference type="SAM" id="Phobius"/>
    </source>
</evidence>
<dbReference type="AlphaFoldDB" id="A0A1A6B9W7"/>
<proteinExistence type="predicted"/>
<reference evidence="3 4" key="1">
    <citation type="submission" date="2016-06" db="EMBL/GenBank/DDBJ databases">
        <authorList>
            <person name="Kjaerup R.B."/>
            <person name="Dalgaard T.S."/>
            <person name="Juul-Madsen H.R."/>
        </authorList>
    </citation>
    <scope>NUCLEOTIDE SEQUENCE [LARGE SCALE GENOMIC DNA]</scope>
    <source>
        <strain evidence="3 4">1245752.6</strain>
    </source>
</reference>
<keyword evidence="1" id="KW-0812">Transmembrane</keyword>
<dbReference type="Proteomes" id="UP000093757">
    <property type="component" value="Unassembled WGS sequence"/>
</dbReference>
<name>A0A1A6B9W7_MYCGO</name>
<dbReference type="InterPro" id="IPR015943">
    <property type="entry name" value="WD40/YVTN_repeat-like_dom_sf"/>
</dbReference>
<dbReference type="InterPro" id="IPR011047">
    <property type="entry name" value="Quinoprotein_ADH-like_sf"/>
</dbReference>
<feature type="transmembrane region" description="Helical" evidence="1">
    <location>
        <begin position="44"/>
        <end position="63"/>
    </location>
</feature>
<dbReference type="Gene3D" id="2.130.10.10">
    <property type="entry name" value="YVTN repeat-like/Quinoprotein amine dehydrogenase"/>
    <property type="match status" value="1"/>
</dbReference>
<organism evidence="3 4">
    <name type="scientific">Mycobacterium gordonae</name>
    <dbReference type="NCBI Taxonomy" id="1778"/>
    <lineage>
        <taxon>Bacteria</taxon>
        <taxon>Bacillati</taxon>
        <taxon>Actinomycetota</taxon>
        <taxon>Actinomycetes</taxon>
        <taxon>Mycobacteriales</taxon>
        <taxon>Mycobacteriaceae</taxon>
        <taxon>Mycobacterium</taxon>
    </lineage>
</organism>
<dbReference type="SUPFAM" id="SSF50998">
    <property type="entry name" value="Quinoprotein alcohol dehydrogenase-like"/>
    <property type="match status" value="1"/>
</dbReference>
<keyword evidence="1" id="KW-0472">Membrane</keyword>
<accession>A0A1A6B9W7</accession>
<feature type="transmembrane region" description="Helical" evidence="1">
    <location>
        <begin position="6"/>
        <end position="32"/>
    </location>
</feature>
<evidence type="ECO:0000259" key="2">
    <source>
        <dbReference type="Pfam" id="PF13360"/>
    </source>
</evidence>
<feature type="domain" description="Pyrrolo-quinoline quinone repeat" evidence="2">
    <location>
        <begin position="69"/>
        <end position="258"/>
    </location>
</feature>
<dbReference type="InterPro" id="IPR002372">
    <property type="entry name" value="PQQ_rpt_dom"/>
</dbReference>
<evidence type="ECO:0000313" key="3">
    <source>
        <dbReference type="EMBL" id="OBR99033.1"/>
    </source>
</evidence>
<sequence>MLPVVPVSTGACVIAAAAMIAAAAAAVFSLFLSASAQHADARTALCAFLVVLIAVSGLIHHVLTDYRARLWQPGLTAAAAPAASLPDRIGPARYRLSPLDEHPPPTVVAAGNGFVVRTGDQVTAYDGPTGALRWRAKDFGQCRLSAVEVVRRDHHDTTGIVVLFFDGAVVALDASSGAVVWRRQYSGRLIASSAAVDALGMTVNDDQPAPDNRTIVYSLAPANGAVRWRKAASCSNPTGAQATSGQLLFLCEGTPSVVDAHNGNAVDIPARNFHDFAAGSDVYLAWNYAGGSEGPDAGNTILVIDPNGRIVDQISGVYAMSKPDNGRLLLYDGRDSWALRDYYKRQSIPVSMHVVEHSRRFSELPTTWLKHRLAFFGPDELQPVLIIDPAALTIEPVSIERICPLRQTIRRLQALAGAVIADCGDNELVGLVPEGF</sequence>